<dbReference type="EMBL" id="JAAMOZ010000003">
    <property type="protein sequence ID" value="NIH58466.1"/>
    <property type="molecule type" value="Genomic_DNA"/>
</dbReference>
<feature type="transmembrane region" description="Helical" evidence="4">
    <location>
        <begin position="436"/>
        <end position="455"/>
    </location>
</feature>
<evidence type="ECO:0000256" key="1">
    <source>
        <dbReference type="ARBA" id="ARBA00022612"/>
    </source>
</evidence>
<feature type="transmembrane region" description="Helical" evidence="4">
    <location>
        <begin position="383"/>
        <end position="406"/>
    </location>
</feature>
<reference evidence="6 7" key="1">
    <citation type="submission" date="2020-02" db="EMBL/GenBank/DDBJ databases">
        <title>Sequencing the genomes of 1000 actinobacteria strains.</title>
        <authorList>
            <person name="Klenk H.-P."/>
        </authorList>
    </citation>
    <scope>NUCLEOTIDE SEQUENCE [LARGE SCALE GENOMIC DNA]</scope>
    <source>
        <strain evidence="6 7">DSM 19609</strain>
    </source>
</reference>
<evidence type="ECO:0000259" key="5">
    <source>
        <dbReference type="Pfam" id="PF10145"/>
    </source>
</evidence>
<evidence type="ECO:0000256" key="3">
    <source>
        <dbReference type="SAM" id="MobiDB-lite"/>
    </source>
</evidence>
<accession>A0ABX0SNV7</accession>
<dbReference type="Pfam" id="PF10145">
    <property type="entry name" value="PhageMin_Tail"/>
    <property type="match status" value="1"/>
</dbReference>
<dbReference type="InterPro" id="IPR010090">
    <property type="entry name" value="Phage_tape_meas"/>
</dbReference>
<proteinExistence type="predicted"/>
<keyword evidence="4" id="KW-0472">Membrane</keyword>
<organism evidence="6 7">
    <name type="scientific">Brooklawnia cerclae</name>
    <dbReference type="NCBI Taxonomy" id="349934"/>
    <lineage>
        <taxon>Bacteria</taxon>
        <taxon>Bacillati</taxon>
        <taxon>Actinomycetota</taxon>
        <taxon>Actinomycetes</taxon>
        <taxon>Propionibacteriales</taxon>
        <taxon>Propionibacteriaceae</taxon>
        <taxon>Brooklawnia</taxon>
    </lineage>
</organism>
<keyword evidence="2" id="KW-0175">Coiled coil</keyword>
<dbReference type="NCBIfam" id="TIGR01760">
    <property type="entry name" value="tape_meas_TP901"/>
    <property type="match status" value="1"/>
</dbReference>
<feature type="domain" description="Phage tail tape measure protein" evidence="5">
    <location>
        <begin position="96"/>
        <end position="296"/>
    </location>
</feature>
<dbReference type="PANTHER" id="PTHR37813">
    <property type="entry name" value="FELS-2 PROPHAGE PROTEIN"/>
    <property type="match status" value="1"/>
</dbReference>
<feature type="region of interest" description="Disordered" evidence="3">
    <location>
        <begin position="901"/>
        <end position="920"/>
    </location>
</feature>
<evidence type="ECO:0000256" key="2">
    <source>
        <dbReference type="SAM" id="Coils"/>
    </source>
</evidence>
<keyword evidence="4" id="KW-0812">Transmembrane</keyword>
<evidence type="ECO:0000256" key="4">
    <source>
        <dbReference type="SAM" id="Phobius"/>
    </source>
</evidence>
<sequence length="965" mass="99034">MPGGTRTVRVVLAANVADYISKIAAAGSQTEKLFTSTQKVTSRQAWDAASSALLVFGAAGAGAFVAATKSAADFDAQMSKVAATGSDATSNLEALRDAAITAGADTAFSATEAADGVESLLKAGVSATDVLGGGLKGALDLAASGNQSVGDSAETAATAMTQFGLSGSQVPHIADLIAAGAGKAQGEVSDMSQALNQGGLVASQFGLSIEDTVGTLAAFASAGLIGSDAGTSFKSMLLQLANPSSQAKTKMAELGIAAYDAQGNFVGITDLAGQLKTQLSGLPQAERDAALAMIFGNDAVRAANVLYEQGADGIEDWISQVNDSGYASEAAATRMDNLSGDIEQFKGSLETLMITAGEGAQGPLRGLVGGLTDIVNFAGQSPAVAQAILLTVGAVGGLGLAAGGVMKTVAAVRDARDNLEALGVSTDGLKGKLGRLALGAAAFSAGLAVIGLIGGEIQERMDDSRLSVAQMEVELRSYASTANRAALDDSFAKTMSGSSYATRDMAAALRMVREDGGGFVEWLEGGIMGLAGMKGNIEMAREELDKLDQALTGLDADDAAKAFTNLKDSFEGYSDAEIVEALPNYAAELKATAQAAGVMSVSNRELVDWMGGIEPVSVIAADAIASLGVAHVEAGASAEDQADALSTLNDQMSEAANQALKMSGNLSGYQAALDDATAAIEANGATLDRGTEQGRANWDALDGIASAALAVRDSQIQMGESTDTINAQTQSARDSFIQTAESMGMSRDEAERLADQYKLIPQQVTTGVSTPGVEYSQQQVDILREKIQKLPPTQRTEIQALIDAGAYSSAASALEYLARPRTASITARLDYYNAAGLTSTAGYGQPTRAGGGAVWGPGTATSDSILARVSNGEYVLRTSAAERIGYDQLDYMNRTGEMPKYRNGGPVQAPPRVWTSAPSTSAGPVLRPIVQNNQMTVIRTEDDIYTAAPVLFRASARELRMVGTS</sequence>
<keyword evidence="4" id="KW-1133">Transmembrane helix</keyword>
<evidence type="ECO:0000313" key="7">
    <source>
        <dbReference type="Proteomes" id="UP000749311"/>
    </source>
</evidence>
<name>A0ABX0SNV7_9ACTN</name>
<gene>
    <name evidence="6" type="ORF">FB473_003161</name>
</gene>
<dbReference type="Proteomes" id="UP000749311">
    <property type="component" value="Unassembled WGS sequence"/>
</dbReference>
<dbReference type="RefSeq" id="WP_167170965.1">
    <property type="nucleotide sequence ID" value="NZ_BAAAOO010000020.1"/>
</dbReference>
<dbReference type="PANTHER" id="PTHR37813:SF1">
    <property type="entry name" value="FELS-2 PROPHAGE PROTEIN"/>
    <property type="match status" value="1"/>
</dbReference>
<feature type="coiled-coil region" evidence="2">
    <location>
        <begin position="530"/>
        <end position="557"/>
    </location>
</feature>
<keyword evidence="1" id="KW-1188">Viral release from host cell</keyword>
<evidence type="ECO:0000313" key="6">
    <source>
        <dbReference type="EMBL" id="NIH58466.1"/>
    </source>
</evidence>
<keyword evidence="7" id="KW-1185">Reference proteome</keyword>
<comment type="caution">
    <text evidence="6">The sequence shown here is derived from an EMBL/GenBank/DDBJ whole genome shotgun (WGS) entry which is preliminary data.</text>
</comment>
<protein>
    <submittedName>
        <fullName evidence="6">TP901 family phage tail tape measure protein</fullName>
    </submittedName>
</protein>